<feature type="transmembrane region" description="Helical" evidence="1">
    <location>
        <begin position="39"/>
        <end position="61"/>
    </location>
</feature>
<dbReference type="SUPFAM" id="SSF103481">
    <property type="entry name" value="Multidrug resistance efflux transporter EmrE"/>
    <property type="match status" value="2"/>
</dbReference>
<dbReference type="PANTHER" id="PTHR22911:SF135">
    <property type="entry name" value="BLR4310 PROTEIN"/>
    <property type="match status" value="1"/>
</dbReference>
<sequence>MSNTDDKPLLGISLMMGFCLLAPLGDSLAKLLGEVMPVFALLTARFAMQALFLGPLVILGRRRWRMSARATRFTLYRTIFHIGGIGFMFTALRYLPLADAIAIAFIMPFLMLLLGWLVLGEEVGPRRLAACAVGFVGTLMVIQPSFAEVGWPALLPLGVAVFFSLFMLVTRQIAKQVDPIAMQATSGVMAMGLLLPVALVAHLAGWTQLSLVVPPEGSLLLLAGIGLIGSFGHLLMTWSLRYAPSATLAPMQYLEIPFATLIGWLIFRDFPDGLALIGILVTIGAGLYIILRERSMARSLRKSTLPHPPAPPPAV</sequence>
<feature type="transmembrane region" description="Helical" evidence="1">
    <location>
        <begin position="218"/>
        <end position="236"/>
    </location>
</feature>
<evidence type="ECO:0000313" key="6">
    <source>
        <dbReference type="Proteomes" id="UP000231702"/>
    </source>
</evidence>
<dbReference type="InterPro" id="IPR000620">
    <property type="entry name" value="EamA_dom"/>
</dbReference>
<feature type="domain" description="EamA" evidence="2">
    <location>
        <begin position="153"/>
        <end position="290"/>
    </location>
</feature>
<dbReference type="EMBL" id="PGTD01000007">
    <property type="protein sequence ID" value="PJE32036.1"/>
    <property type="molecule type" value="Genomic_DNA"/>
</dbReference>
<evidence type="ECO:0000313" key="3">
    <source>
        <dbReference type="EMBL" id="PJE32036.1"/>
    </source>
</evidence>
<evidence type="ECO:0000259" key="2">
    <source>
        <dbReference type="Pfam" id="PF00892"/>
    </source>
</evidence>
<dbReference type="Proteomes" id="UP000231702">
    <property type="component" value="Unassembled WGS sequence"/>
</dbReference>
<evidence type="ECO:0000256" key="1">
    <source>
        <dbReference type="SAM" id="Phobius"/>
    </source>
</evidence>
<gene>
    <name evidence="3" type="ORF">CVM39_02785</name>
    <name evidence="4" type="ORF">SAMN06297129_2090</name>
</gene>
<reference evidence="4 5" key="1">
    <citation type="submission" date="2017-09" db="EMBL/GenBank/DDBJ databases">
        <authorList>
            <person name="Ehlers B."/>
            <person name="Leendertz F.H."/>
        </authorList>
    </citation>
    <scope>NUCLEOTIDE SEQUENCE [LARGE SCALE GENOMIC DNA]</scope>
    <source>
        <strain evidence="4 5">CGMCC 1.12662</strain>
    </source>
</reference>
<keyword evidence="6" id="KW-1185">Reference proteome</keyword>
<feature type="transmembrane region" description="Helical" evidence="1">
    <location>
        <begin position="273"/>
        <end position="291"/>
    </location>
</feature>
<feature type="transmembrane region" description="Helical" evidence="1">
    <location>
        <begin position="153"/>
        <end position="174"/>
    </location>
</feature>
<dbReference type="AlphaFoldDB" id="A0A285IWP2"/>
<dbReference type="RefSeq" id="WP_097145811.1">
    <property type="nucleotide sequence ID" value="NZ_OBEA01000003.1"/>
</dbReference>
<dbReference type="EMBL" id="OBEA01000003">
    <property type="protein sequence ID" value="SNY51341.1"/>
    <property type="molecule type" value="Genomic_DNA"/>
</dbReference>
<keyword evidence="1" id="KW-0472">Membrane</keyword>
<dbReference type="PANTHER" id="PTHR22911">
    <property type="entry name" value="ACYL-MALONYL CONDENSING ENZYME-RELATED"/>
    <property type="match status" value="1"/>
</dbReference>
<name>A0A285IWP2_9RHOB</name>
<feature type="transmembrane region" description="Helical" evidence="1">
    <location>
        <begin position="128"/>
        <end position="147"/>
    </location>
</feature>
<evidence type="ECO:0000313" key="4">
    <source>
        <dbReference type="EMBL" id="SNY51341.1"/>
    </source>
</evidence>
<accession>A0A285IWP2</accession>
<dbReference type="OrthoDB" id="9815809at2"/>
<dbReference type="GO" id="GO:0016020">
    <property type="term" value="C:membrane"/>
    <property type="evidence" value="ECO:0007669"/>
    <property type="project" value="InterPro"/>
</dbReference>
<feature type="transmembrane region" description="Helical" evidence="1">
    <location>
        <begin position="186"/>
        <end position="206"/>
    </location>
</feature>
<feature type="transmembrane region" description="Helical" evidence="1">
    <location>
        <begin position="73"/>
        <end position="94"/>
    </location>
</feature>
<evidence type="ECO:0000313" key="5">
    <source>
        <dbReference type="Proteomes" id="UP000231655"/>
    </source>
</evidence>
<organism evidence="4 5">
    <name type="scientific">Pseudooceanicola antarcticus</name>
    <dbReference type="NCBI Taxonomy" id="1247613"/>
    <lineage>
        <taxon>Bacteria</taxon>
        <taxon>Pseudomonadati</taxon>
        <taxon>Pseudomonadota</taxon>
        <taxon>Alphaproteobacteria</taxon>
        <taxon>Rhodobacterales</taxon>
        <taxon>Paracoccaceae</taxon>
        <taxon>Pseudooceanicola</taxon>
    </lineage>
</organism>
<feature type="domain" description="EamA" evidence="2">
    <location>
        <begin position="10"/>
        <end position="142"/>
    </location>
</feature>
<keyword evidence="1" id="KW-1133">Transmembrane helix</keyword>
<feature type="transmembrane region" description="Helical" evidence="1">
    <location>
        <begin position="100"/>
        <end position="119"/>
    </location>
</feature>
<dbReference type="Proteomes" id="UP000231655">
    <property type="component" value="Unassembled WGS sequence"/>
</dbReference>
<feature type="transmembrane region" description="Helical" evidence="1">
    <location>
        <begin position="248"/>
        <end position="267"/>
    </location>
</feature>
<reference evidence="3 6" key="2">
    <citation type="journal article" date="2018" name="Int. J. Syst. Evol. Microbiol.">
        <title>Pseudooceanicola lipolyticus sp. nov., a marine alphaproteobacterium, reclassification of Oceanicola flagellatus as Pseudooceanicola flagellatus comb. nov. and emended description of the genus Pseudooceanicola.</title>
        <authorList>
            <person name="Huang M.-M."/>
            <person name="Guo L.-L."/>
            <person name="Wu Y.-H."/>
            <person name="Lai Q.-L."/>
            <person name="Shao Z.-Z."/>
            <person name="Wang C.-S."/>
            <person name="Wu M."/>
            <person name="Xu X.-W."/>
        </authorList>
    </citation>
    <scope>NUCLEOTIDE SEQUENCE [LARGE SCALE GENOMIC DNA]</scope>
    <source>
        <strain evidence="3 6">Ar-45</strain>
    </source>
</reference>
<protein>
    <submittedName>
        <fullName evidence="4">EamA domain-containing membrane protein RarD</fullName>
    </submittedName>
    <submittedName>
        <fullName evidence="3">EamA/RhaT family transporter</fullName>
    </submittedName>
</protein>
<dbReference type="Pfam" id="PF00892">
    <property type="entry name" value="EamA"/>
    <property type="match status" value="2"/>
</dbReference>
<keyword evidence="1" id="KW-0812">Transmembrane</keyword>
<dbReference type="Gene3D" id="1.10.3730.20">
    <property type="match status" value="1"/>
</dbReference>
<dbReference type="InterPro" id="IPR037185">
    <property type="entry name" value="EmrE-like"/>
</dbReference>
<proteinExistence type="predicted"/>